<dbReference type="Gene3D" id="1.25.40.10">
    <property type="entry name" value="Tetratricopeptide repeat domain"/>
    <property type="match status" value="2"/>
</dbReference>
<dbReference type="InterPro" id="IPR000719">
    <property type="entry name" value="Prot_kinase_dom"/>
</dbReference>
<accession>A0A829Y6U7</accession>
<keyword evidence="1" id="KW-0808">Transferase</keyword>
<dbReference type="GO" id="GO:0005524">
    <property type="term" value="F:ATP binding"/>
    <property type="evidence" value="ECO:0007669"/>
    <property type="project" value="UniProtKB-UniRule"/>
</dbReference>
<dbReference type="Proteomes" id="UP000445000">
    <property type="component" value="Unassembled WGS sequence"/>
</dbReference>
<evidence type="ECO:0000256" key="3">
    <source>
        <dbReference type="ARBA" id="ARBA00022777"/>
    </source>
</evidence>
<dbReference type="PROSITE" id="PS50011">
    <property type="entry name" value="PROTEIN_KINASE_DOM"/>
    <property type="match status" value="1"/>
</dbReference>
<keyword evidence="8" id="KW-0472">Membrane</keyword>
<dbReference type="InterPro" id="IPR017441">
    <property type="entry name" value="Protein_kinase_ATP_BS"/>
</dbReference>
<dbReference type="EMBL" id="BLJN01000001">
    <property type="protein sequence ID" value="GFE78940.1"/>
    <property type="molecule type" value="Genomic_DNA"/>
</dbReference>
<dbReference type="SUPFAM" id="SSF56112">
    <property type="entry name" value="Protein kinase-like (PK-like)"/>
    <property type="match status" value="1"/>
</dbReference>
<dbReference type="Gene3D" id="3.30.200.20">
    <property type="entry name" value="Phosphorylase Kinase, domain 1"/>
    <property type="match status" value="1"/>
</dbReference>
<keyword evidence="8" id="KW-0812">Transmembrane</keyword>
<evidence type="ECO:0000256" key="4">
    <source>
        <dbReference type="ARBA" id="ARBA00022840"/>
    </source>
</evidence>
<reference evidence="11" key="1">
    <citation type="submission" date="2020-01" db="EMBL/GenBank/DDBJ databases">
        <title>'Steroidobacter agaridevorans' sp. nov., agar-degrading bacteria isolated from rhizosphere soils.</title>
        <authorList>
            <person name="Ikenaga M."/>
            <person name="Kataoka M."/>
            <person name="Murouchi A."/>
            <person name="Katsuragi S."/>
            <person name="Sakai M."/>
        </authorList>
    </citation>
    <scope>NUCLEOTIDE SEQUENCE [LARGE SCALE GENOMIC DNA]</scope>
    <source>
        <strain evidence="11">YU21-B</strain>
    </source>
</reference>
<dbReference type="Pfam" id="PF13424">
    <property type="entry name" value="TPR_12"/>
    <property type="match status" value="3"/>
</dbReference>
<keyword evidence="11" id="KW-1185">Reference proteome</keyword>
<dbReference type="PANTHER" id="PTHR43289">
    <property type="entry name" value="MITOGEN-ACTIVATED PROTEIN KINASE KINASE KINASE 20-RELATED"/>
    <property type="match status" value="1"/>
</dbReference>
<dbReference type="Pfam" id="PF13374">
    <property type="entry name" value="TPR_10"/>
    <property type="match status" value="1"/>
</dbReference>
<feature type="domain" description="Protein kinase" evidence="9">
    <location>
        <begin position="67"/>
        <end position="364"/>
    </location>
</feature>
<feature type="compositionally biased region" description="Polar residues" evidence="7">
    <location>
        <begin position="25"/>
        <end position="35"/>
    </location>
</feature>
<gene>
    <name evidence="10" type="ORF">GCM10011487_09400</name>
</gene>
<evidence type="ECO:0000313" key="10">
    <source>
        <dbReference type="EMBL" id="GFE78940.1"/>
    </source>
</evidence>
<dbReference type="CDD" id="cd14014">
    <property type="entry name" value="STKc_PknB_like"/>
    <property type="match status" value="1"/>
</dbReference>
<dbReference type="AlphaFoldDB" id="A0A829Y6U7"/>
<dbReference type="InterPro" id="IPR008271">
    <property type="entry name" value="Ser/Thr_kinase_AS"/>
</dbReference>
<protein>
    <recommendedName>
        <fullName evidence="9">Protein kinase domain-containing protein</fullName>
    </recommendedName>
</protein>
<dbReference type="Pfam" id="PF00069">
    <property type="entry name" value="Pkinase"/>
    <property type="match status" value="1"/>
</dbReference>
<dbReference type="RefSeq" id="WP_161810778.1">
    <property type="nucleotide sequence ID" value="NZ_BLJN01000001.1"/>
</dbReference>
<dbReference type="PANTHER" id="PTHR43289:SF34">
    <property type="entry name" value="SERINE_THREONINE-PROTEIN KINASE YBDM-RELATED"/>
    <property type="match status" value="1"/>
</dbReference>
<keyword evidence="8" id="KW-1133">Transmembrane helix</keyword>
<dbReference type="PROSITE" id="PS00108">
    <property type="entry name" value="PROTEIN_KINASE_ST"/>
    <property type="match status" value="1"/>
</dbReference>
<sequence length="893" mass="98734">MTKTRKGVGHRFLEKASALLRDDSSQSAGASNEQSDPLLPNSVGSLDAPFDELGSQPDPAGSIIGSYRLIRSLGRGGMGEVFLAERADAQFRQNVAIKLVRRGLLSGQVQGRLRQERQILASLDHPNIARLYDGGTTPDGTPYIVMEYIDGEPIDIHCDRRQLTVAQRLRLFITVCSAVHRAHQNLIVHRDLKPSNILVTRDGVPKLLDFGIAKRLDLDEQAAMYTMAVTQADMRVMTPDHASPEQVRGDLISTASDIYVLGVLLYELLTGYKPFSLRGKHFGEVERTICEDVPAMPSEVIATAERQEDSGIGAVAAQRSTGIAKLRRELQGDLDNIVAMAMRKEPERRYSSAEQLAGDVDRYLRGMPVLARPDSWNYRAGKFVQRYALGVALSAALVATLIGFTVTVYMQSLRIEQERDLAQAQRNIADSQRERAETVSQFLIDSFKVVDPIAEGSKVITARQILDNGAARIAHELNDQQAIKADVLDTIGSAYLGLGLPDQARPLIEQGLAVRRQLFGEDSAAVASSLNTLNQVYEKEDNLDLAEQLASQALAINRRQTGPASTATATSMCRLGIIKKMRGEFAAAEKLLQSCLDIQRVRLGPHDALITIPIDNLAHIASQRGDSQLAKAYLAEALEIDRRTRSEEHPQYIRHLIRLAEVTHDLGETSEAEALYRKVVALNQRVLGPEHPDSIDTLSAFGTFLLETDRLAEAQKVLTTVLETNRRVRGATHSYIGNDLENLGRLAYRRGDFAGAERYLEDALEIYRQRLPPTHGFIATSLTTLGRTQLALRRPAEAQQSLLEAVKIWQVEYGQDSSGYHIANAALAWAKALQGNYTEAEPALLKSYPKLSASTRKSDREMAADVRRWIEKLYSDTGRPTAATEYFSSLQQR</sequence>
<feature type="region of interest" description="Disordered" evidence="7">
    <location>
        <begin position="18"/>
        <end position="59"/>
    </location>
</feature>
<keyword evidence="2 5" id="KW-0547">Nucleotide-binding</keyword>
<dbReference type="PROSITE" id="PS00107">
    <property type="entry name" value="PROTEIN_KINASE_ATP"/>
    <property type="match status" value="1"/>
</dbReference>
<dbReference type="Gene3D" id="1.10.510.10">
    <property type="entry name" value="Transferase(Phosphotransferase) domain 1"/>
    <property type="match status" value="1"/>
</dbReference>
<evidence type="ECO:0000259" key="9">
    <source>
        <dbReference type="PROSITE" id="PS50011"/>
    </source>
</evidence>
<evidence type="ECO:0000256" key="5">
    <source>
        <dbReference type="PROSITE-ProRule" id="PRU10141"/>
    </source>
</evidence>
<dbReference type="SUPFAM" id="SSF48452">
    <property type="entry name" value="TPR-like"/>
    <property type="match status" value="3"/>
</dbReference>
<keyword evidence="4 5" id="KW-0067">ATP-binding</keyword>
<dbReference type="SMART" id="SM00220">
    <property type="entry name" value="S_TKc"/>
    <property type="match status" value="1"/>
</dbReference>
<dbReference type="InterPro" id="IPR019734">
    <property type="entry name" value="TPR_rpt"/>
</dbReference>
<keyword evidence="6" id="KW-0175">Coiled coil</keyword>
<evidence type="ECO:0000256" key="8">
    <source>
        <dbReference type="SAM" id="Phobius"/>
    </source>
</evidence>
<evidence type="ECO:0000256" key="1">
    <source>
        <dbReference type="ARBA" id="ARBA00022679"/>
    </source>
</evidence>
<evidence type="ECO:0000313" key="11">
    <source>
        <dbReference type="Proteomes" id="UP000445000"/>
    </source>
</evidence>
<feature type="transmembrane region" description="Helical" evidence="8">
    <location>
        <begin position="387"/>
        <end position="410"/>
    </location>
</feature>
<organism evidence="10 11">
    <name type="scientific">Steroidobacter agaridevorans</name>
    <dbReference type="NCBI Taxonomy" id="2695856"/>
    <lineage>
        <taxon>Bacteria</taxon>
        <taxon>Pseudomonadati</taxon>
        <taxon>Pseudomonadota</taxon>
        <taxon>Gammaproteobacteria</taxon>
        <taxon>Steroidobacterales</taxon>
        <taxon>Steroidobacteraceae</taxon>
        <taxon>Steroidobacter</taxon>
    </lineage>
</organism>
<name>A0A829Y6U7_9GAMM</name>
<keyword evidence="3" id="KW-0418">Kinase</keyword>
<evidence type="ECO:0000256" key="2">
    <source>
        <dbReference type="ARBA" id="ARBA00022741"/>
    </source>
</evidence>
<dbReference type="InterPro" id="IPR011009">
    <property type="entry name" value="Kinase-like_dom_sf"/>
</dbReference>
<dbReference type="InterPro" id="IPR011990">
    <property type="entry name" value="TPR-like_helical_dom_sf"/>
</dbReference>
<evidence type="ECO:0000256" key="6">
    <source>
        <dbReference type="SAM" id="Coils"/>
    </source>
</evidence>
<evidence type="ECO:0000256" key="7">
    <source>
        <dbReference type="SAM" id="MobiDB-lite"/>
    </source>
</evidence>
<proteinExistence type="predicted"/>
<dbReference type="SMART" id="SM00028">
    <property type="entry name" value="TPR"/>
    <property type="match status" value="8"/>
</dbReference>
<feature type="coiled-coil region" evidence="6">
    <location>
        <begin position="414"/>
        <end position="441"/>
    </location>
</feature>
<dbReference type="GO" id="GO:0004674">
    <property type="term" value="F:protein serine/threonine kinase activity"/>
    <property type="evidence" value="ECO:0007669"/>
    <property type="project" value="TreeGrafter"/>
</dbReference>
<comment type="caution">
    <text evidence="10">The sequence shown here is derived from an EMBL/GenBank/DDBJ whole genome shotgun (WGS) entry which is preliminary data.</text>
</comment>
<feature type="binding site" evidence="5">
    <location>
        <position position="98"/>
    </location>
    <ligand>
        <name>ATP</name>
        <dbReference type="ChEBI" id="CHEBI:30616"/>
    </ligand>
</feature>